<dbReference type="Proteomes" id="UP000215452">
    <property type="component" value="Chromosome"/>
</dbReference>
<sequence length="233" mass="27815">MKAISLFFYSSVIRSGGLKVSAFILIIGMFSFNLFNIFASFSQNDLLWIRCIFYFFLTSPVLYIVTKYFRFIKKYKSEALVLSDQEFTEKYYKLVTKPLRYTRFNAIIRDLEEFNETIEDETQKKQILFRAHYRIFILEALVILIGLVLFLLWISLTEASLINLSVLPKEYDKNHSLRGAFSSIIFSFLLLFLIIISVFTRNFLHYISSNLLRYSIKTIFDYYKKSPWRFFMK</sequence>
<feature type="transmembrane region" description="Helical" evidence="1">
    <location>
        <begin position="176"/>
        <end position="199"/>
    </location>
</feature>
<organism evidence="2 3">
    <name type="scientific">Mesomycoplasma hyopneumoniae</name>
    <name type="common">Mycoplasma hyopneumoniae</name>
    <dbReference type="NCBI Taxonomy" id="2099"/>
    <lineage>
        <taxon>Bacteria</taxon>
        <taxon>Bacillati</taxon>
        <taxon>Mycoplasmatota</taxon>
        <taxon>Mycoplasmoidales</taxon>
        <taxon>Metamycoplasmataceae</taxon>
        <taxon>Mesomycoplasma</taxon>
    </lineage>
</organism>
<accession>A0A223M9N4</accession>
<keyword evidence="1" id="KW-0472">Membrane</keyword>
<gene>
    <name evidence="2" type="ORF">CIB43_00374</name>
</gene>
<dbReference type="GeneID" id="41334419"/>
<feature type="transmembrane region" description="Helical" evidence="1">
    <location>
        <begin position="47"/>
        <end position="66"/>
    </location>
</feature>
<name>A0A223M9N4_MESHO</name>
<reference evidence="2 3" key="1">
    <citation type="submission" date="2017-08" db="EMBL/GenBank/DDBJ databases">
        <title>The complete genome sequence of a Mycoplasma hyopneumoniae isolate in Korea.</title>
        <authorList>
            <person name="Han J."/>
            <person name="Lee N."/>
        </authorList>
    </citation>
    <scope>NUCLEOTIDE SEQUENCE [LARGE SCALE GENOMIC DNA]</scope>
    <source>
        <strain evidence="2 3">KM014</strain>
    </source>
</reference>
<protein>
    <submittedName>
        <fullName evidence="2">Uncharacterized protein</fullName>
    </submittedName>
</protein>
<dbReference type="RefSeq" id="WP_011206097.1">
    <property type="nucleotide sequence ID" value="NZ_KZ266901.1"/>
</dbReference>
<dbReference type="EMBL" id="CP022714">
    <property type="protein sequence ID" value="ASU14272.1"/>
    <property type="molecule type" value="Genomic_DNA"/>
</dbReference>
<evidence type="ECO:0000313" key="2">
    <source>
        <dbReference type="EMBL" id="ASU14272.1"/>
    </source>
</evidence>
<keyword evidence="1" id="KW-1133">Transmembrane helix</keyword>
<evidence type="ECO:0000313" key="3">
    <source>
        <dbReference type="Proteomes" id="UP000215452"/>
    </source>
</evidence>
<evidence type="ECO:0000256" key="1">
    <source>
        <dbReference type="SAM" id="Phobius"/>
    </source>
</evidence>
<proteinExistence type="predicted"/>
<dbReference type="AlphaFoldDB" id="A0A223M9N4"/>
<keyword evidence="1" id="KW-0812">Transmembrane</keyword>
<feature type="transmembrane region" description="Helical" evidence="1">
    <location>
        <begin position="20"/>
        <end position="41"/>
    </location>
</feature>
<feature type="transmembrane region" description="Helical" evidence="1">
    <location>
        <begin position="135"/>
        <end position="156"/>
    </location>
</feature>